<evidence type="ECO:0000256" key="2">
    <source>
        <dbReference type="SAM" id="SignalP"/>
    </source>
</evidence>
<evidence type="ECO:0000256" key="1">
    <source>
        <dbReference type="ARBA" id="ARBA00006987"/>
    </source>
</evidence>
<keyword evidence="3" id="KW-0675">Receptor</keyword>
<protein>
    <submittedName>
        <fullName evidence="3">Tripartite-type tricarboxylate transporter receptor subunit TctC</fullName>
    </submittedName>
</protein>
<organism evidence="3 4">
    <name type="scientific">Nesterenkonia lutea</name>
    <dbReference type="NCBI Taxonomy" id="272919"/>
    <lineage>
        <taxon>Bacteria</taxon>
        <taxon>Bacillati</taxon>
        <taxon>Actinomycetota</taxon>
        <taxon>Actinomycetes</taxon>
        <taxon>Micrococcales</taxon>
        <taxon>Micrococcaceae</taxon>
        <taxon>Nesterenkonia</taxon>
    </lineage>
</organism>
<evidence type="ECO:0000313" key="4">
    <source>
        <dbReference type="Proteomes" id="UP000643525"/>
    </source>
</evidence>
<feature type="signal peptide" evidence="2">
    <location>
        <begin position="1"/>
        <end position="20"/>
    </location>
</feature>
<keyword evidence="4" id="KW-1185">Reference proteome</keyword>
<name>A0ABR9JEP1_9MICC</name>
<dbReference type="PANTHER" id="PTHR42928">
    <property type="entry name" value="TRICARBOXYLATE-BINDING PROTEIN"/>
    <property type="match status" value="1"/>
</dbReference>
<dbReference type="Pfam" id="PF03401">
    <property type="entry name" value="TctC"/>
    <property type="match status" value="1"/>
</dbReference>
<dbReference type="PANTHER" id="PTHR42928:SF5">
    <property type="entry name" value="BLR1237 PROTEIN"/>
    <property type="match status" value="1"/>
</dbReference>
<evidence type="ECO:0000313" key="3">
    <source>
        <dbReference type="EMBL" id="MBE1524399.1"/>
    </source>
</evidence>
<feature type="chain" id="PRO_5045990515" evidence="2">
    <location>
        <begin position="21"/>
        <end position="346"/>
    </location>
</feature>
<sequence>MRIKKLAHITTASLAIGALAACGNGDAETEGGDAGGEDFPNGNVRIVVGSGPGSTMDELARLLAPYLQEEWDESVVVDNVPGANQSAAYNEVANAEPDGHTLFIGVHGTMGIHNALGNLDTPYDEFEWFGTLVEEPYTFYTAADSDIETLDDLVDAEPVRYGDSGYESPVNPFALTVFDALDTEFIFTPGFDPGAAQSGVLTGEQHLVGRDAAQMLRGGTDQDFRALLVASEEPHPLQPDAATFTDVEEQFGVDMPVLDIFQLGFPIGTTPGTDEETVDMLADTVRGLIEENEEFQTQLEENYMEESMLAERIGRETTSEYVQNVIDQYEEFGVEDLQQQLEAGGQ</sequence>
<dbReference type="RefSeq" id="WP_192595420.1">
    <property type="nucleotide sequence ID" value="NZ_BAAALJ010000002.1"/>
</dbReference>
<dbReference type="InterPro" id="IPR042100">
    <property type="entry name" value="Bug_dom1"/>
</dbReference>
<comment type="caution">
    <text evidence="3">The sequence shown here is derived from an EMBL/GenBank/DDBJ whole genome shotgun (WGS) entry which is preliminary data.</text>
</comment>
<keyword evidence="2" id="KW-0732">Signal</keyword>
<dbReference type="Proteomes" id="UP000643525">
    <property type="component" value="Unassembled WGS sequence"/>
</dbReference>
<comment type="similarity">
    <text evidence="1">Belongs to the UPF0065 (bug) family.</text>
</comment>
<proteinExistence type="inferred from homology"/>
<dbReference type="PROSITE" id="PS51257">
    <property type="entry name" value="PROKAR_LIPOPROTEIN"/>
    <property type="match status" value="1"/>
</dbReference>
<gene>
    <name evidence="3" type="ORF">H4W27_001517</name>
</gene>
<reference evidence="3 4" key="1">
    <citation type="submission" date="2020-10" db="EMBL/GenBank/DDBJ databases">
        <title>Sequencing the genomes of 1000 actinobacteria strains.</title>
        <authorList>
            <person name="Klenk H.-P."/>
        </authorList>
    </citation>
    <scope>NUCLEOTIDE SEQUENCE [LARGE SCALE GENOMIC DNA]</scope>
    <source>
        <strain evidence="3 4">DSM 15666</strain>
    </source>
</reference>
<dbReference type="Gene3D" id="3.40.190.10">
    <property type="entry name" value="Periplasmic binding protein-like II"/>
    <property type="match status" value="1"/>
</dbReference>
<accession>A0ABR9JEP1</accession>
<dbReference type="Gene3D" id="3.40.190.150">
    <property type="entry name" value="Bordetella uptake gene, domain 1"/>
    <property type="match status" value="1"/>
</dbReference>
<dbReference type="EMBL" id="JADBED010000001">
    <property type="protein sequence ID" value="MBE1524399.1"/>
    <property type="molecule type" value="Genomic_DNA"/>
</dbReference>
<dbReference type="InterPro" id="IPR005064">
    <property type="entry name" value="BUG"/>
</dbReference>